<accession>I2C9N0</accession>
<sequence>MTKNPIYHKTHFVKLKQICLTVPNGCFYNNDVQKISELAHI</sequence>
<gene>
    <name evidence="1" type="ORF">MUS_3483</name>
</gene>
<dbReference type="AlphaFoldDB" id="I2C9N0"/>
<dbReference type="EMBL" id="CP003332">
    <property type="protein sequence ID" value="AFJ63354.1"/>
    <property type="molecule type" value="Genomic_DNA"/>
</dbReference>
<dbReference type="HOGENOM" id="CLU_3265136_0_0_9"/>
<protein>
    <submittedName>
        <fullName evidence="1">Uncharacterized protein</fullName>
    </submittedName>
</protein>
<evidence type="ECO:0000313" key="1">
    <source>
        <dbReference type="EMBL" id="AFJ63354.1"/>
    </source>
</evidence>
<dbReference type="Proteomes" id="UP000002878">
    <property type="component" value="Chromosome"/>
</dbReference>
<reference evidence="1 2" key="1">
    <citation type="journal article" date="2012" name="J. Biotechnol.">
        <title>Genome sequence of the plant growth promoting strain Bacillus amyloliquefaciens subsp. plantarum B9601-Y2 and expression of mersacidin and other secondary metabolites.</title>
        <authorList>
            <person name="He P."/>
            <person name="Hao K."/>
            <person name="Blom J."/>
            <person name="Ruckert C."/>
            <person name="Vater J."/>
            <person name="Mao Z."/>
            <person name="Wu Y."/>
            <person name="Hou M."/>
            <person name="He P."/>
            <person name="He Y."/>
            <person name="Borriss R."/>
        </authorList>
    </citation>
    <scope>NUCLEOTIDE SEQUENCE [LARGE SCALE GENOMIC DNA]</scope>
    <source>
        <strain evidence="1">Y2</strain>
    </source>
</reference>
<organism evidence="1 2">
    <name type="scientific">Bacillus amyloliquefaciens (strain Y2)</name>
    <name type="common">Bacillus amyloliquefaciens subsp. plantarum (strain B9601-Y2)</name>
    <dbReference type="NCBI Taxonomy" id="1155777"/>
    <lineage>
        <taxon>Bacteria</taxon>
        <taxon>Bacillati</taxon>
        <taxon>Bacillota</taxon>
        <taxon>Bacilli</taxon>
        <taxon>Bacillales</taxon>
        <taxon>Bacillaceae</taxon>
        <taxon>Bacillus</taxon>
        <taxon>Bacillus amyloliquefaciens group</taxon>
    </lineage>
</organism>
<name>I2C9N0_BACAY</name>
<evidence type="ECO:0000313" key="2">
    <source>
        <dbReference type="Proteomes" id="UP000002878"/>
    </source>
</evidence>
<dbReference type="KEGG" id="bqy:MUS_3483"/>
<proteinExistence type="predicted"/>